<keyword evidence="1" id="KW-0812">Transmembrane</keyword>
<keyword evidence="1" id="KW-1133">Transmembrane helix</keyword>
<feature type="domain" description="PLOD1-3-like GT" evidence="2">
    <location>
        <begin position="114"/>
        <end position="187"/>
    </location>
</feature>
<reference evidence="3" key="1">
    <citation type="submission" date="2014-08" db="EMBL/GenBank/DDBJ databases">
        <authorList>
            <person name="Sharma Rahul"/>
            <person name="Thines Marco"/>
        </authorList>
    </citation>
    <scope>NUCLEOTIDE SEQUENCE</scope>
</reference>
<protein>
    <recommendedName>
        <fullName evidence="2">PLOD1-3-like GT domain-containing protein</fullName>
    </recommendedName>
</protein>
<dbReference type="AlphaFoldDB" id="A0A0F7SIX2"/>
<keyword evidence="1" id="KW-0472">Membrane</keyword>
<dbReference type="EMBL" id="LN483167">
    <property type="protein sequence ID" value="CDZ97244.1"/>
    <property type="molecule type" value="Genomic_DNA"/>
</dbReference>
<evidence type="ECO:0000259" key="2">
    <source>
        <dbReference type="Pfam" id="PF25342"/>
    </source>
</evidence>
<dbReference type="InterPro" id="IPR057589">
    <property type="entry name" value="GT_PLOD"/>
</dbReference>
<name>A0A0F7SIX2_PHARH</name>
<dbReference type="Pfam" id="PF25342">
    <property type="entry name" value="GT_PLOD"/>
    <property type="match status" value="1"/>
</dbReference>
<dbReference type="CDD" id="cd22997">
    <property type="entry name" value="GT_LH"/>
    <property type="match status" value="1"/>
</dbReference>
<feature type="transmembrane region" description="Helical" evidence="1">
    <location>
        <begin position="12"/>
        <end position="33"/>
    </location>
</feature>
<evidence type="ECO:0000313" key="3">
    <source>
        <dbReference type="EMBL" id="CDZ97244.1"/>
    </source>
</evidence>
<proteinExistence type="predicted"/>
<evidence type="ECO:0000256" key="1">
    <source>
        <dbReference type="SAM" id="Phobius"/>
    </source>
</evidence>
<organism evidence="3">
    <name type="scientific">Phaffia rhodozyma</name>
    <name type="common">Yeast</name>
    <name type="synonym">Xanthophyllomyces dendrorhous</name>
    <dbReference type="NCBI Taxonomy" id="264483"/>
    <lineage>
        <taxon>Eukaryota</taxon>
        <taxon>Fungi</taxon>
        <taxon>Dikarya</taxon>
        <taxon>Basidiomycota</taxon>
        <taxon>Agaricomycotina</taxon>
        <taxon>Tremellomycetes</taxon>
        <taxon>Cystofilobasidiales</taxon>
        <taxon>Mrakiaceae</taxon>
        <taxon>Phaffia</taxon>
    </lineage>
</organism>
<accession>A0A0F7SIX2</accession>
<sequence length="439" mass="49291">MTTMLLGRAKKVLLSYGIATTLSLLFFFALSPYSPNEIFSRPFNLPSVAFLSPHDRPIKSSPKSVDEVDIHLLIPLSDVPSLEPVSVRAEPAPYCRTVLTSLLRGYTPILLDLGNQMTWEEGTSLKINVVASYLERLAAAKSKKEQMVLMIDGWDVWMQLGPEELVRRYYDSNQGIILGADKMCWPAPPDLPQACKDVPTSPFTAELYQSREASARGFTLPYTSEQKAISQSPPRFPNSGTLLSTSTTLSSLYEHFVTHPISPHPIAPGLASVPPNDQERFVETFYTDHLSAQWRIATGFGLNVDYATEFFGTTLYALSDYVLNTGSAESTERWPVDEEKKEEEERQDKMSLEKAEIAHQGLFSNRITGQTPIAMHFNGKEGKEAAKIIWREMEWIQNRTVRETFEQKSGATKGVWVGEVGGRWLEWDKLGCQGIWETI</sequence>